<feature type="transmembrane region" description="Helical" evidence="1">
    <location>
        <begin position="78"/>
        <end position="97"/>
    </location>
</feature>
<keyword evidence="1" id="KW-0812">Transmembrane</keyword>
<protein>
    <submittedName>
        <fullName evidence="2">Sodium:glutamate symporter</fullName>
    </submittedName>
</protein>
<proteinExistence type="predicted"/>
<feature type="transmembrane region" description="Helical" evidence="1">
    <location>
        <begin position="118"/>
        <end position="140"/>
    </location>
</feature>
<dbReference type="GO" id="GO:0015813">
    <property type="term" value="P:L-glutamate transmembrane transport"/>
    <property type="evidence" value="ECO:0007669"/>
    <property type="project" value="InterPro"/>
</dbReference>
<feature type="transmembrane region" description="Helical" evidence="1">
    <location>
        <begin position="446"/>
        <end position="465"/>
    </location>
</feature>
<reference evidence="2 3" key="1">
    <citation type="submission" date="2017-06" db="EMBL/GenBank/DDBJ databases">
        <title>Draft Genome Sequence of Natranaerobius trueperi halophilic, alkalithermophilic bacteria from soda lakes.</title>
        <authorList>
            <person name="Zhao B."/>
        </authorList>
    </citation>
    <scope>NUCLEOTIDE SEQUENCE [LARGE SCALE GENOMIC DNA]</scope>
    <source>
        <strain evidence="2 3">DSM 18760</strain>
    </source>
</reference>
<keyword evidence="3" id="KW-1185">Reference proteome</keyword>
<gene>
    <name evidence="2" type="ORF">CDO51_09865</name>
</gene>
<organism evidence="2 3">
    <name type="scientific">Natranaerobius trueperi</name>
    <dbReference type="NCBI Taxonomy" id="759412"/>
    <lineage>
        <taxon>Bacteria</taxon>
        <taxon>Bacillati</taxon>
        <taxon>Bacillota</taxon>
        <taxon>Clostridia</taxon>
        <taxon>Natranaerobiales</taxon>
        <taxon>Natranaerobiaceae</taxon>
        <taxon>Natranaerobius</taxon>
    </lineage>
</organism>
<feature type="transmembrane region" description="Helical" evidence="1">
    <location>
        <begin position="283"/>
        <end position="305"/>
    </location>
</feature>
<name>A0A226BW17_9FIRM</name>
<keyword evidence="1" id="KW-1133">Transmembrane helix</keyword>
<dbReference type="Pfam" id="PF03616">
    <property type="entry name" value="Glt_symporter"/>
    <property type="match status" value="1"/>
</dbReference>
<dbReference type="AlphaFoldDB" id="A0A226BW17"/>
<feature type="transmembrane region" description="Helical" evidence="1">
    <location>
        <begin position="348"/>
        <end position="369"/>
    </location>
</feature>
<dbReference type="Proteomes" id="UP000214588">
    <property type="component" value="Unassembled WGS sequence"/>
</dbReference>
<feature type="transmembrane region" description="Helical" evidence="1">
    <location>
        <begin position="251"/>
        <end position="271"/>
    </location>
</feature>
<dbReference type="PANTHER" id="PTHR36178:SF1">
    <property type="entry name" value="SODIUM_GLUTAMATE SYMPORTER"/>
    <property type="match status" value="1"/>
</dbReference>
<feature type="transmembrane region" description="Helical" evidence="1">
    <location>
        <begin position="325"/>
        <end position="342"/>
    </location>
</feature>
<feature type="transmembrane region" description="Helical" evidence="1">
    <location>
        <begin position="6"/>
        <end position="27"/>
    </location>
</feature>
<accession>A0A226BW17</accession>
<dbReference type="GO" id="GO:0015501">
    <property type="term" value="F:glutamate:sodium symporter activity"/>
    <property type="evidence" value="ECO:0007669"/>
    <property type="project" value="InterPro"/>
</dbReference>
<feature type="transmembrane region" description="Helical" evidence="1">
    <location>
        <begin position="419"/>
        <end position="439"/>
    </location>
</feature>
<dbReference type="InterPro" id="IPR004445">
    <property type="entry name" value="GltS"/>
</dbReference>
<evidence type="ECO:0000313" key="3">
    <source>
        <dbReference type="Proteomes" id="UP000214588"/>
    </source>
</evidence>
<feature type="transmembrane region" description="Helical" evidence="1">
    <location>
        <begin position="39"/>
        <end position="66"/>
    </location>
</feature>
<sequence length="468" mass="50715">MTQLSIGFSILLLGVLLLIGKFIRVKVSLLQDLFLPSSVIAGFVGLILGPEVLGNLFDFSNIFYWFQSGIFPEHSLETWAYLPGLMINVVFASLFLGKKLPTLNKVWTLAGPQVVLGYIFSFGQYIVGLLLVIFILTPVFGVDPLAGALIEIGFVGGHGTAAGLADTFAEMGFEDGEALATGMATVGVLGGAIIGISLINWGVSNKKLNTNSKPQSRDDIEKKGLTELDQRSPAGHLSTKAESIEPLSLHFGYIALSILLGYGILEGLVWFEDVTWGQATGVYLIEYVPLFPLAMVGGIITQFALDRLDGYKTLDEDFISRIQGLALDILIVSSLATLQLTVIRDNIIPFTVLAIGGIIWTIFVFRILAPKVLTSYWFERAIGDFGQSMGVAATGLLLMKVADPENETPALESFGYKQILFEPIVGGGLFTAASAPLIFQFGAINVLIFLTIITTFLLLFGLFYFKNK</sequence>
<dbReference type="RefSeq" id="WP_089024100.1">
    <property type="nucleotide sequence ID" value="NZ_NIQC01000024.1"/>
</dbReference>
<evidence type="ECO:0000256" key="1">
    <source>
        <dbReference type="SAM" id="Phobius"/>
    </source>
</evidence>
<dbReference type="PANTHER" id="PTHR36178">
    <property type="entry name" value="SLR0625 PROTEIN"/>
    <property type="match status" value="1"/>
</dbReference>
<evidence type="ECO:0000313" key="2">
    <source>
        <dbReference type="EMBL" id="OWZ83196.1"/>
    </source>
</evidence>
<dbReference type="OrthoDB" id="9801557at2"/>
<dbReference type="GO" id="GO:0016020">
    <property type="term" value="C:membrane"/>
    <property type="evidence" value="ECO:0007669"/>
    <property type="project" value="InterPro"/>
</dbReference>
<keyword evidence="1" id="KW-0472">Membrane</keyword>
<comment type="caution">
    <text evidence="2">The sequence shown here is derived from an EMBL/GenBank/DDBJ whole genome shotgun (WGS) entry which is preliminary data.</text>
</comment>
<feature type="transmembrane region" description="Helical" evidence="1">
    <location>
        <begin position="178"/>
        <end position="203"/>
    </location>
</feature>
<dbReference type="EMBL" id="NIQC01000024">
    <property type="protein sequence ID" value="OWZ83196.1"/>
    <property type="molecule type" value="Genomic_DNA"/>
</dbReference>